<sequence>MREIKARAYFFFKNFKYVLSMNGLIRARDKSFEVVEWSRAFGSKAPHEVLNSLDVEKVEVQLKKQPEPIVFSSLQEFLEWLSARKR</sequence>
<proteinExistence type="predicted"/>
<dbReference type="AlphaFoldDB" id="A0A497F348"/>
<protein>
    <submittedName>
        <fullName evidence="1">Uncharacterized protein</fullName>
    </submittedName>
</protein>
<evidence type="ECO:0000313" key="2">
    <source>
        <dbReference type="Proteomes" id="UP000269499"/>
    </source>
</evidence>
<accession>A0A497F348</accession>
<name>A0A497F348_9CREN</name>
<evidence type="ECO:0000313" key="1">
    <source>
        <dbReference type="EMBL" id="RLE53310.1"/>
    </source>
</evidence>
<dbReference type="Proteomes" id="UP000269499">
    <property type="component" value="Unassembled WGS sequence"/>
</dbReference>
<gene>
    <name evidence="1" type="ORF">DRJ26_03500</name>
</gene>
<reference evidence="1 2" key="1">
    <citation type="submission" date="2018-06" db="EMBL/GenBank/DDBJ databases">
        <title>Extensive metabolic versatility and redundancy in microbially diverse, dynamic hydrothermal sediments.</title>
        <authorList>
            <person name="Dombrowski N."/>
            <person name="Teske A."/>
            <person name="Baker B.J."/>
        </authorList>
    </citation>
    <scope>NUCLEOTIDE SEQUENCE [LARGE SCALE GENOMIC DNA]</scope>
    <source>
        <strain evidence="1">B20_G2</strain>
    </source>
</reference>
<comment type="caution">
    <text evidence="1">The sequence shown here is derived from an EMBL/GenBank/DDBJ whole genome shotgun (WGS) entry which is preliminary data.</text>
</comment>
<organism evidence="1 2">
    <name type="scientific">Thermoproteota archaeon</name>
    <dbReference type="NCBI Taxonomy" id="2056631"/>
    <lineage>
        <taxon>Archaea</taxon>
        <taxon>Thermoproteota</taxon>
    </lineage>
</organism>
<dbReference type="EMBL" id="QMRA01000072">
    <property type="protein sequence ID" value="RLE53310.1"/>
    <property type="molecule type" value="Genomic_DNA"/>
</dbReference>